<keyword evidence="2" id="KW-1185">Reference proteome</keyword>
<dbReference type="OrthoDB" id="687253at2759"/>
<evidence type="ECO:0008006" key="3">
    <source>
        <dbReference type="Google" id="ProtNLM"/>
    </source>
</evidence>
<dbReference type="PANTHER" id="PTHR27006:SF586">
    <property type="entry name" value="CYSTEINE-RICH RECEPTOR-LIKE PROTEIN KINASE 10"/>
    <property type="match status" value="1"/>
</dbReference>
<dbReference type="AlphaFoldDB" id="A0A8J5VSI6"/>
<organism evidence="1 2">
    <name type="scientific">Zizania palustris</name>
    <name type="common">Northern wild rice</name>
    <dbReference type="NCBI Taxonomy" id="103762"/>
    <lineage>
        <taxon>Eukaryota</taxon>
        <taxon>Viridiplantae</taxon>
        <taxon>Streptophyta</taxon>
        <taxon>Embryophyta</taxon>
        <taxon>Tracheophyta</taxon>
        <taxon>Spermatophyta</taxon>
        <taxon>Magnoliopsida</taxon>
        <taxon>Liliopsida</taxon>
        <taxon>Poales</taxon>
        <taxon>Poaceae</taxon>
        <taxon>BOP clade</taxon>
        <taxon>Oryzoideae</taxon>
        <taxon>Oryzeae</taxon>
        <taxon>Zizaniinae</taxon>
        <taxon>Zizania</taxon>
    </lineage>
</organism>
<accession>A0A8J5VSI6</accession>
<reference evidence="1" key="1">
    <citation type="journal article" date="2021" name="bioRxiv">
        <title>Whole Genome Assembly and Annotation of Northern Wild Rice, Zizania palustris L., Supports a Whole Genome Duplication in the Zizania Genus.</title>
        <authorList>
            <person name="Haas M."/>
            <person name="Kono T."/>
            <person name="Macchietto M."/>
            <person name="Millas R."/>
            <person name="McGilp L."/>
            <person name="Shao M."/>
            <person name="Duquette J."/>
            <person name="Hirsch C.N."/>
            <person name="Kimball J."/>
        </authorList>
    </citation>
    <scope>NUCLEOTIDE SEQUENCE</scope>
    <source>
        <tissue evidence="1">Fresh leaf tissue</tissue>
    </source>
</reference>
<dbReference type="EMBL" id="JAAALK010000282">
    <property type="protein sequence ID" value="KAG8079395.1"/>
    <property type="molecule type" value="Genomic_DNA"/>
</dbReference>
<sequence length="85" mass="8852">MGDGTDGGGGRHGASIKRCMQVALLCVQEDAEDRPAMDDVVKMLSNEQAILPEPGQSAYFNIRPSAGADAPSSACSISISMITPR</sequence>
<name>A0A8J5VSI6_ZIZPA</name>
<comment type="caution">
    <text evidence="1">The sequence shown here is derived from an EMBL/GenBank/DDBJ whole genome shotgun (WGS) entry which is preliminary data.</text>
</comment>
<dbReference type="PANTHER" id="PTHR27006">
    <property type="entry name" value="PROMASTIGOTE SURFACE ANTIGEN PROTEIN PSA"/>
    <property type="match status" value="1"/>
</dbReference>
<proteinExistence type="predicted"/>
<evidence type="ECO:0000313" key="2">
    <source>
        <dbReference type="Proteomes" id="UP000729402"/>
    </source>
</evidence>
<dbReference type="Proteomes" id="UP000729402">
    <property type="component" value="Unassembled WGS sequence"/>
</dbReference>
<evidence type="ECO:0000313" key="1">
    <source>
        <dbReference type="EMBL" id="KAG8079395.1"/>
    </source>
</evidence>
<reference evidence="1" key="2">
    <citation type="submission" date="2021-02" db="EMBL/GenBank/DDBJ databases">
        <authorList>
            <person name="Kimball J.A."/>
            <person name="Haas M.W."/>
            <person name="Macchietto M."/>
            <person name="Kono T."/>
            <person name="Duquette J."/>
            <person name="Shao M."/>
        </authorList>
    </citation>
    <scope>NUCLEOTIDE SEQUENCE</scope>
    <source>
        <tissue evidence="1">Fresh leaf tissue</tissue>
    </source>
</reference>
<protein>
    <recommendedName>
        <fullName evidence="3">S-locus receptor kinase C-terminal domain-containing protein</fullName>
    </recommendedName>
</protein>
<gene>
    <name evidence="1" type="ORF">GUJ93_ZPchr0007g3760</name>
</gene>